<keyword evidence="2" id="KW-1185">Reference proteome</keyword>
<evidence type="ECO:0000313" key="2">
    <source>
        <dbReference type="Proteomes" id="UP000010482"/>
    </source>
</evidence>
<dbReference type="HOGENOM" id="CLU_2823958_0_0_3"/>
<dbReference type="Proteomes" id="UP000010482">
    <property type="component" value="Chromosome"/>
</dbReference>
<proteinExistence type="predicted"/>
<dbReference type="KEGG" id="dsl:Dacsa_1615"/>
<evidence type="ECO:0000313" key="1">
    <source>
        <dbReference type="EMBL" id="AFZ50288.1"/>
    </source>
</evidence>
<gene>
    <name evidence="1" type="ORF">Dacsa_1615</name>
</gene>
<dbReference type="AlphaFoldDB" id="K9YW13"/>
<protein>
    <submittedName>
        <fullName evidence="1">Uncharacterized protein</fullName>
    </submittedName>
</protein>
<organism evidence="1 2">
    <name type="scientific">Dactylococcopsis salina (strain PCC 8305)</name>
    <name type="common">Myxobactron salinum</name>
    <dbReference type="NCBI Taxonomy" id="13035"/>
    <lineage>
        <taxon>Bacteria</taxon>
        <taxon>Bacillati</taxon>
        <taxon>Cyanobacteriota</taxon>
        <taxon>Cyanophyceae</taxon>
        <taxon>Nodosilineales</taxon>
        <taxon>Cymatolegaceae</taxon>
        <taxon>Dactylococcopsis</taxon>
    </lineage>
</organism>
<reference evidence="1" key="1">
    <citation type="submission" date="2012-04" db="EMBL/GenBank/DDBJ databases">
        <title>Finished genome of Dactylococcopsis salina PCC 8305.</title>
        <authorList>
            <consortium name="US DOE Joint Genome Institute"/>
            <person name="Gugger M."/>
            <person name="Coursin T."/>
            <person name="Rippka R."/>
            <person name="Tandeau De Marsac N."/>
            <person name="Huntemann M."/>
            <person name="Wei C.-L."/>
            <person name="Han J."/>
            <person name="Detter J.C."/>
            <person name="Han C."/>
            <person name="Tapia R."/>
            <person name="Daligault H."/>
            <person name="Chen A."/>
            <person name="Krypides N."/>
            <person name="Mavromatis K."/>
            <person name="Markowitz V."/>
            <person name="Szeto E."/>
            <person name="Ivanova N."/>
            <person name="Ovchinnikova G."/>
            <person name="Pagani I."/>
            <person name="Pati A."/>
            <person name="Goodwin L."/>
            <person name="Peters L."/>
            <person name="Pitluck S."/>
            <person name="Woyke T."/>
            <person name="Kerfeld C."/>
        </authorList>
    </citation>
    <scope>NUCLEOTIDE SEQUENCE [LARGE SCALE GENOMIC DNA]</scope>
    <source>
        <strain evidence="1">PCC 8305</strain>
    </source>
</reference>
<name>K9YW13_DACS8</name>
<sequence length="66" mass="7420">MATGERDRAQVFNLSFSPIEGKNDDGVIDEMKIFHETTSIAQKAEELKQIITGLGLRGSPFYRCCR</sequence>
<accession>K9YW13</accession>
<dbReference type="EMBL" id="CP003944">
    <property type="protein sequence ID" value="AFZ50288.1"/>
    <property type="molecule type" value="Genomic_DNA"/>
</dbReference>